<protein>
    <submittedName>
        <fullName evidence="2">MBL fold metallo-hydrolase</fullName>
    </submittedName>
</protein>
<comment type="caution">
    <text evidence="2">The sequence shown here is derived from an EMBL/GenBank/DDBJ whole genome shotgun (WGS) entry which is preliminary data.</text>
</comment>
<reference evidence="2" key="1">
    <citation type="submission" date="2020-07" db="EMBL/GenBank/DDBJ databases">
        <title>Huge and variable diversity of episymbiotic CPR bacteria and DPANN archaea in groundwater ecosystems.</title>
        <authorList>
            <person name="He C.Y."/>
            <person name="Keren R."/>
            <person name="Whittaker M."/>
            <person name="Farag I.F."/>
            <person name="Doudna J."/>
            <person name="Cate J.H.D."/>
            <person name="Banfield J.F."/>
        </authorList>
    </citation>
    <scope>NUCLEOTIDE SEQUENCE</scope>
    <source>
        <strain evidence="2">NC_groundwater_580_Pr5_B-0.1um_64_19</strain>
    </source>
</reference>
<dbReference type="AlphaFoldDB" id="A0A932EQ56"/>
<proteinExistence type="predicted"/>
<sequence length="272" mass="31316">MQVRFWGVRGSTPTPQPENLRYGGNTSCVEVRINGHIYIFDCGTGFRVLGKSLSREFAGKGFHAHIFLSHFHWDHIQGIPFFVPLYENKENYFFFHSSSRTRGLQRAIEEQMSDPYFPVDMTEMAAHRNFYDIEEDKIAFDDCTVQSMWLNHPQGCLGFRIETEDKVVVYATDNEPGHPVFDKNVRKLAQGADVLIYDAQYLPEQYEASKRGWGHSHWREAVNIVMESGVKELVLFHHDPDHSDACIDKVVKTASEHYPKVRAASEGMEIKL</sequence>
<accession>A0A932EQ56</accession>
<dbReference type="Gene3D" id="3.60.15.10">
    <property type="entry name" value="Ribonuclease Z/Hydroxyacylglutathione hydrolase-like"/>
    <property type="match status" value="1"/>
</dbReference>
<gene>
    <name evidence="2" type="ORF">HYX28_08810</name>
</gene>
<evidence type="ECO:0000259" key="1">
    <source>
        <dbReference type="SMART" id="SM00849"/>
    </source>
</evidence>
<evidence type="ECO:0000313" key="2">
    <source>
        <dbReference type="EMBL" id="MBI2678869.1"/>
    </source>
</evidence>
<dbReference type="InterPro" id="IPR001279">
    <property type="entry name" value="Metallo-B-lactamas"/>
</dbReference>
<dbReference type="InterPro" id="IPR036866">
    <property type="entry name" value="RibonucZ/Hydroxyglut_hydro"/>
</dbReference>
<dbReference type="SMART" id="SM00849">
    <property type="entry name" value="Lactamase_B"/>
    <property type="match status" value="1"/>
</dbReference>
<evidence type="ECO:0000313" key="3">
    <source>
        <dbReference type="Proteomes" id="UP000779809"/>
    </source>
</evidence>
<name>A0A932EQ56_9BACT</name>
<dbReference type="CDD" id="cd07715">
    <property type="entry name" value="TaR3-like_MBL-fold"/>
    <property type="match status" value="1"/>
</dbReference>
<dbReference type="PANTHER" id="PTHR42663:SF4">
    <property type="entry name" value="SLL1036 PROTEIN"/>
    <property type="match status" value="1"/>
</dbReference>
<dbReference type="PANTHER" id="PTHR42663">
    <property type="entry name" value="HYDROLASE C777.06C-RELATED-RELATED"/>
    <property type="match status" value="1"/>
</dbReference>
<dbReference type="EMBL" id="JACPNR010000011">
    <property type="protein sequence ID" value="MBI2678869.1"/>
    <property type="molecule type" value="Genomic_DNA"/>
</dbReference>
<dbReference type="Proteomes" id="UP000779809">
    <property type="component" value="Unassembled WGS sequence"/>
</dbReference>
<dbReference type="SUPFAM" id="SSF56281">
    <property type="entry name" value="Metallo-hydrolase/oxidoreductase"/>
    <property type="match status" value="1"/>
</dbReference>
<feature type="domain" description="Metallo-beta-lactamase" evidence="1">
    <location>
        <begin position="25"/>
        <end position="205"/>
    </location>
</feature>
<organism evidence="2 3">
    <name type="scientific">Candidatus Korobacter versatilis</name>
    <dbReference type="NCBI Taxonomy" id="658062"/>
    <lineage>
        <taxon>Bacteria</taxon>
        <taxon>Pseudomonadati</taxon>
        <taxon>Acidobacteriota</taxon>
        <taxon>Terriglobia</taxon>
        <taxon>Terriglobales</taxon>
        <taxon>Candidatus Korobacteraceae</taxon>
        <taxon>Candidatus Korobacter</taxon>
    </lineage>
</organism>
<dbReference type="Pfam" id="PF12706">
    <property type="entry name" value="Lactamase_B_2"/>
    <property type="match status" value="1"/>
</dbReference>